<proteinExistence type="predicted"/>
<organism evidence="1 2">
    <name type="scientific">Coemansia aciculifera</name>
    <dbReference type="NCBI Taxonomy" id="417176"/>
    <lineage>
        <taxon>Eukaryota</taxon>
        <taxon>Fungi</taxon>
        <taxon>Fungi incertae sedis</taxon>
        <taxon>Zoopagomycota</taxon>
        <taxon>Kickxellomycotina</taxon>
        <taxon>Kickxellomycetes</taxon>
        <taxon>Kickxellales</taxon>
        <taxon>Kickxellaceae</taxon>
        <taxon>Coemansia</taxon>
    </lineage>
</organism>
<dbReference type="Proteomes" id="UP001139981">
    <property type="component" value="Unassembled WGS sequence"/>
</dbReference>
<evidence type="ECO:0000313" key="2">
    <source>
        <dbReference type="Proteomes" id="UP001139981"/>
    </source>
</evidence>
<keyword evidence="2" id="KW-1185">Reference proteome</keyword>
<dbReference type="EMBL" id="JANBVB010001720">
    <property type="protein sequence ID" value="KAJ2889679.1"/>
    <property type="molecule type" value="Genomic_DNA"/>
</dbReference>
<reference evidence="1" key="1">
    <citation type="submission" date="2022-07" db="EMBL/GenBank/DDBJ databases">
        <title>Phylogenomic reconstructions and comparative analyses of Kickxellomycotina fungi.</title>
        <authorList>
            <person name="Reynolds N.K."/>
            <person name="Stajich J.E."/>
            <person name="Barry K."/>
            <person name="Grigoriev I.V."/>
            <person name="Crous P."/>
            <person name="Smith M.E."/>
        </authorList>
    </citation>
    <scope>NUCLEOTIDE SEQUENCE</scope>
    <source>
        <strain evidence="1">CBS 190363</strain>
    </source>
</reference>
<name>A0ACC1LZ30_9FUNG</name>
<keyword evidence="1" id="KW-0251">Elongation factor</keyword>
<accession>A0ACC1LZ30</accession>
<keyword evidence="1" id="KW-0648">Protein biosynthesis</keyword>
<protein>
    <submittedName>
        <fullName evidence="1">Transcription elongation factor spt6</fullName>
    </submittedName>
</protein>
<sequence>MELQEIFGDGEEYSFAMEAPVSGQAGDASFHERTLADVFEPAELEAKMMTQQDEDIRTMDIPERIQMRAAGQAEALRALSDDEINEEATWIIGKLHRWQTRMRELRSSEQAPEGSGEEPELFKQAEFFSERFLAGVLEVLKHMSHDFYEVPYIHQHCRELFVAGEGEGDDGEREWLTLDDLWSLYDHEQQYRGFLASRRHVRNLIRRLGGEPDGRAISHADAAFASDFIASANCVEDISDVVEWLQARYGREMRAWSAKKTAAASRPELAADDSLDRLVARMGISARQVGENIATPGRHAVADSPGDAAPLDAAREACEGGGGGGGRFGSAQAALRAGTARFAAQLAVDPHVRRHVRAYCEAHACVVVRATERGLREIADADHEAFAFKFLRQKPVAAFAGTAQFLAVAAAADAGLVRVALSLTGEHRFDAPGDDGAAFAADAERSATVLARQLDAHARSYAVHDAADAWNAVRADAVLQAARTVLALVARETVQRLRAQAADVVADACRRALQARIDAAPPRPRARVVVVAGGGFERSSRGALRVVYVDADGRARADFSADSLRRGDAGAGADGDGVAPLLALLAERPCDVVAVAGMGVQTRRVFDDVRALVDGAGADVVVTYADDAAARL</sequence>
<feature type="non-terminal residue" evidence="1">
    <location>
        <position position="632"/>
    </location>
</feature>
<comment type="caution">
    <text evidence="1">The sequence shown here is derived from an EMBL/GenBank/DDBJ whole genome shotgun (WGS) entry which is preliminary data.</text>
</comment>
<evidence type="ECO:0000313" key="1">
    <source>
        <dbReference type="EMBL" id="KAJ2889679.1"/>
    </source>
</evidence>
<gene>
    <name evidence="1" type="primary">SPT6_2</name>
    <name evidence="1" type="ORF">IWW38_004567</name>
</gene>